<dbReference type="GO" id="GO:0008713">
    <property type="term" value="F:ADP-heptose-lipopolysaccharide heptosyltransferase activity"/>
    <property type="evidence" value="ECO:0007669"/>
    <property type="project" value="TreeGrafter"/>
</dbReference>
<dbReference type="PANTHER" id="PTHR30160">
    <property type="entry name" value="TETRAACYLDISACCHARIDE 4'-KINASE-RELATED"/>
    <property type="match status" value="1"/>
</dbReference>
<dbReference type="AlphaFoldDB" id="A0A1D3UIV1"/>
<dbReference type="OrthoDB" id="9772349at2"/>
<dbReference type="Proteomes" id="UP000219259">
    <property type="component" value="Unassembled WGS sequence"/>
</dbReference>
<organism evidence="4 5">
    <name type="scientific">Tannerella forsythia</name>
    <name type="common">Bacteroides forsythus</name>
    <dbReference type="NCBI Taxonomy" id="28112"/>
    <lineage>
        <taxon>Bacteria</taxon>
        <taxon>Pseudomonadati</taxon>
        <taxon>Bacteroidota</taxon>
        <taxon>Bacteroidia</taxon>
        <taxon>Bacteroidales</taxon>
        <taxon>Tannerellaceae</taxon>
        <taxon>Tannerella</taxon>
    </lineage>
</organism>
<dbReference type="CDD" id="cd03789">
    <property type="entry name" value="GT9_LPS_heptosyltransferase"/>
    <property type="match status" value="1"/>
</dbReference>
<dbReference type="EMBL" id="FMMM01000031">
    <property type="protein sequence ID" value="SCQ19948.1"/>
    <property type="molecule type" value="Genomic_DNA"/>
</dbReference>
<evidence type="ECO:0000313" key="3">
    <source>
        <dbReference type="EMBL" id="PDP43687.1"/>
    </source>
</evidence>
<dbReference type="Pfam" id="PF01075">
    <property type="entry name" value="Glyco_transf_9"/>
    <property type="match status" value="1"/>
</dbReference>
<dbReference type="RefSeq" id="WP_014224325.1">
    <property type="nucleotide sequence ID" value="NZ_CAJPTF010000033.1"/>
</dbReference>
<dbReference type="OMA" id="FAIFSPW"/>
<sequence length="353" mass="41211">MKPQITIKRALVIRFRRVGDSVLAVSVCRSLKKTFPGVRVDFVLNDHIASLYEGHPDIDRIITFSDKENYNLPKYLKRVHRLMRDTHYDVIIDMRATVKTLFFSLFSLHTPFRIGTKKAYSLFLNNYRVPNRDDASLDMVQSNLRLLKPLERVAKVKYDSSFCLFVPDEEKAVYRSYMEYQGIDFKRTVVLMAVTTRIEGKGWDMERMKVIIEKTIEAYHPQIIFNYVGEREKRICYRLYEDLGKNSHIFMNIEANSLRELRALTSLCDFFFGNEGGLRHIAQALDVPSFAVYPPGISKTLWLPGHHVRFQGISPDDILPDDGTMTKEERFGLLTTERVWEELDKMLSTYLLK</sequence>
<keyword evidence="1" id="KW-0328">Glycosyltransferase</keyword>
<dbReference type="Proteomes" id="UP000182057">
    <property type="component" value="Unassembled WGS sequence"/>
</dbReference>
<dbReference type="PANTHER" id="PTHR30160:SF7">
    <property type="entry name" value="ADP-HEPTOSE--LPS HEPTOSYLTRANSFERASE 2"/>
    <property type="match status" value="1"/>
</dbReference>
<evidence type="ECO:0000256" key="2">
    <source>
        <dbReference type="ARBA" id="ARBA00022679"/>
    </source>
</evidence>
<accession>A0A1D3UIV1</accession>
<dbReference type="GO" id="GO:0005829">
    <property type="term" value="C:cytosol"/>
    <property type="evidence" value="ECO:0007669"/>
    <property type="project" value="TreeGrafter"/>
</dbReference>
<protein>
    <submittedName>
        <fullName evidence="3">Heptosyltransferase</fullName>
    </submittedName>
    <submittedName>
        <fullName evidence="4">Lipopolysaccharide core biosynthesis protein</fullName>
    </submittedName>
</protein>
<evidence type="ECO:0000313" key="6">
    <source>
        <dbReference type="Proteomes" id="UP000219259"/>
    </source>
</evidence>
<proteinExistence type="predicted"/>
<evidence type="ECO:0000256" key="1">
    <source>
        <dbReference type="ARBA" id="ARBA00022676"/>
    </source>
</evidence>
<dbReference type="InterPro" id="IPR051199">
    <property type="entry name" value="LPS_LOS_Heptosyltrfase"/>
</dbReference>
<dbReference type="EMBL" id="NSLJ01000015">
    <property type="protein sequence ID" value="PDP43687.1"/>
    <property type="molecule type" value="Genomic_DNA"/>
</dbReference>
<keyword evidence="2 3" id="KW-0808">Transferase</keyword>
<dbReference type="Gene3D" id="3.40.50.2000">
    <property type="entry name" value="Glycogen Phosphorylase B"/>
    <property type="match status" value="2"/>
</dbReference>
<dbReference type="GeneID" id="34758191"/>
<reference evidence="3 6" key="2">
    <citation type="submission" date="2017-09" db="EMBL/GenBank/DDBJ databases">
        <title>Phase variable restriction modification systems are present in the genome sequences of periodontal pathogens Prevotella intermedia, Tannerella forsythia and Porphyromonas gingivalis.</title>
        <authorList>
            <person name="Haigh R.D."/>
            <person name="Crawford L."/>
            <person name="Ralph J."/>
            <person name="Wanford J."/>
            <person name="Vartoukian S.R."/>
            <person name="Hijazib K."/>
            <person name="Wade W."/>
            <person name="Oggioni M.R."/>
        </authorList>
    </citation>
    <scope>NUCLEOTIDE SEQUENCE [LARGE SCALE GENOMIC DNA]</scope>
    <source>
        <strain evidence="3 6">WW11663</strain>
    </source>
</reference>
<dbReference type="SUPFAM" id="SSF53756">
    <property type="entry name" value="UDP-Glycosyltransferase/glycogen phosphorylase"/>
    <property type="match status" value="1"/>
</dbReference>
<name>A0A1D3UIV1_TANFO</name>
<gene>
    <name evidence="3" type="ORF">CLI86_06920</name>
    <name evidence="4" type="ORF">TFUB20_00869</name>
</gene>
<dbReference type="InterPro" id="IPR002201">
    <property type="entry name" value="Glyco_trans_9"/>
</dbReference>
<evidence type="ECO:0000313" key="5">
    <source>
        <dbReference type="Proteomes" id="UP000182057"/>
    </source>
</evidence>
<evidence type="ECO:0000313" key="4">
    <source>
        <dbReference type="EMBL" id="SCQ19948.1"/>
    </source>
</evidence>
<dbReference type="GO" id="GO:0009244">
    <property type="term" value="P:lipopolysaccharide core region biosynthetic process"/>
    <property type="evidence" value="ECO:0007669"/>
    <property type="project" value="TreeGrafter"/>
</dbReference>
<reference evidence="4 5" key="1">
    <citation type="submission" date="2016-09" db="EMBL/GenBank/DDBJ databases">
        <authorList>
            <person name="Capua I."/>
            <person name="De Benedictis P."/>
            <person name="Joannis T."/>
            <person name="Lombin L.H."/>
            <person name="Cattoli G."/>
        </authorList>
    </citation>
    <scope>NUCLEOTIDE SEQUENCE [LARGE SCALE GENOMIC DNA]</scope>
    <source>
        <strain evidence="4 5">UB20</strain>
    </source>
</reference>